<dbReference type="CDD" id="cd02440">
    <property type="entry name" value="AdoMet_MTases"/>
    <property type="match status" value="1"/>
</dbReference>
<evidence type="ECO:0000256" key="11">
    <source>
        <dbReference type="ARBA" id="ARBA00054380"/>
    </source>
</evidence>
<dbReference type="PaxDb" id="273075-Ta1417"/>
<evidence type="ECO:0000313" key="17">
    <source>
        <dbReference type="Proteomes" id="UP000001024"/>
    </source>
</evidence>
<dbReference type="InterPro" id="IPR053943">
    <property type="entry name" value="RlmKL-like_Mtase_CS"/>
</dbReference>
<dbReference type="GO" id="GO:0160102">
    <property type="term" value="F:tRNA (guanine(10)-N2)-methyltransferase activity"/>
    <property type="evidence" value="ECO:0007669"/>
    <property type="project" value="InterPro"/>
</dbReference>
<feature type="domain" description="Ribosomal RNA large subunit methyltransferase K/L-like methyltransferase" evidence="15">
    <location>
        <begin position="141"/>
        <end position="277"/>
    </location>
</feature>
<keyword evidence="6" id="KW-0808">Transferase</keyword>
<keyword evidence="9" id="KW-0694">RNA-binding</keyword>
<evidence type="ECO:0000256" key="10">
    <source>
        <dbReference type="ARBA" id="ARBA00051883"/>
    </source>
</evidence>
<dbReference type="DNASU" id="1456877"/>
<dbReference type="SUPFAM" id="SSF53335">
    <property type="entry name" value="S-adenosyl-L-methionine-dependent methyltransferases"/>
    <property type="match status" value="1"/>
</dbReference>
<evidence type="ECO:0000256" key="5">
    <source>
        <dbReference type="ARBA" id="ARBA00022603"/>
    </source>
</evidence>
<keyword evidence="3" id="KW-0963">Cytoplasm</keyword>
<dbReference type="EC" id="2.1.1.213" evidence="13"/>
<evidence type="ECO:0000313" key="16">
    <source>
        <dbReference type="EMBL" id="CAC12537.1"/>
    </source>
</evidence>
<evidence type="ECO:0000256" key="12">
    <source>
        <dbReference type="ARBA" id="ARBA00061338"/>
    </source>
</evidence>
<comment type="subcellular location">
    <subcellularLocation>
        <location evidence="1">Cytoplasm</location>
    </subcellularLocation>
</comment>
<sequence length="313" mass="35817">MEFSLERDEARLVEIASIQETYGTFLIEHLDEKTAIISGSWDPLRRCAFVNYVGLIVGEAEDLSAFQEGLPAGKFYIRYRDIDGDKPMSEAAIGDMLKARGRVSFRDPDYVVRVVHHGIFYVTKVVYERDKKQFIERKAPRRPFFSPVSMDPKYARFLVNTAHVRENQLLIDPFCGTGGILIEAALMGIRVIGNDVALSMAAGARTNLKHFHVEDFHIYNMDVSDLPVRDVDGIATDMPYGRNSYASEDLEVLYERSFRKFHEMLKPHGYASFVVSDPDLAELARPFFNIVHDVPVYQHRSLTRHFITAMRKD</sequence>
<evidence type="ECO:0000256" key="13">
    <source>
        <dbReference type="ARBA" id="ARBA00066936"/>
    </source>
</evidence>
<dbReference type="PANTHER" id="PTHR14911">
    <property type="entry name" value="THUMP DOMAIN-CONTAINING"/>
    <property type="match status" value="1"/>
</dbReference>
<dbReference type="EnsemblBacteria" id="CAC12537">
    <property type="protein sequence ID" value="CAC12537"/>
    <property type="gene ID" value="CAC12537"/>
</dbReference>
<dbReference type="FunFam" id="3.40.50.150:FF:000251">
    <property type="entry name" value="Putative RNA methylase"/>
    <property type="match status" value="1"/>
</dbReference>
<evidence type="ECO:0000259" key="15">
    <source>
        <dbReference type="Pfam" id="PF01170"/>
    </source>
</evidence>
<dbReference type="KEGG" id="tac:Ta1417"/>
<evidence type="ECO:0000256" key="8">
    <source>
        <dbReference type="ARBA" id="ARBA00022694"/>
    </source>
</evidence>
<dbReference type="EMBL" id="AL445067">
    <property type="protein sequence ID" value="CAC12537.1"/>
    <property type="molecule type" value="Genomic_DNA"/>
</dbReference>
<evidence type="ECO:0000256" key="3">
    <source>
        <dbReference type="ARBA" id="ARBA00022490"/>
    </source>
</evidence>
<keyword evidence="17" id="KW-1185">Reference proteome</keyword>
<dbReference type="GO" id="GO:0160101">
    <property type="term" value="F:tRNA (guanine(10)-N2)-dimethyltransferase activity"/>
    <property type="evidence" value="ECO:0007669"/>
    <property type="project" value="UniProtKB-EC"/>
</dbReference>
<dbReference type="GO" id="GO:0030488">
    <property type="term" value="P:tRNA methylation"/>
    <property type="evidence" value="ECO:0007669"/>
    <property type="project" value="InterPro"/>
</dbReference>
<proteinExistence type="inferred from homology"/>
<evidence type="ECO:0000256" key="4">
    <source>
        <dbReference type="ARBA" id="ARBA00022555"/>
    </source>
</evidence>
<protein>
    <recommendedName>
        <fullName evidence="13">tRNA (guanine(10)-N(2))-dimethyltransferase</fullName>
        <ecNumber evidence="13">2.1.1.213</ecNumber>
    </recommendedName>
    <alternativeName>
        <fullName evidence="14">tRNA:G10 dimethyltransferase</fullName>
    </alternativeName>
</protein>
<keyword evidence="4" id="KW-0820">tRNA-binding</keyword>
<dbReference type="Pfam" id="PF01170">
    <property type="entry name" value="UPF0020"/>
    <property type="match status" value="1"/>
</dbReference>
<dbReference type="Gene3D" id="3.40.50.150">
    <property type="entry name" value="Vaccinia Virus protein VP39"/>
    <property type="match status" value="1"/>
</dbReference>
<dbReference type="InterPro" id="IPR029063">
    <property type="entry name" value="SAM-dependent_MTases_sf"/>
</dbReference>
<dbReference type="InParanoid" id="Q9HIC4"/>
<keyword evidence="8" id="KW-0819">tRNA processing</keyword>
<evidence type="ECO:0000256" key="7">
    <source>
        <dbReference type="ARBA" id="ARBA00022691"/>
    </source>
</evidence>
<dbReference type="NCBIfam" id="TIGR01177">
    <property type="entry name" value="TIGR01177 family methyltransferase"/>
    <property type="match status" value="1"/>
</dbReference>
<evidence type="ECO:0000256" key="9">
    <source>
        <dbReference type="ARBA" id="ARBA00022884"/>
    </source>
</evidence>
<dbReference type="InterPro" id="IPR005885">
    <property type="entry name" value="TrmG10"/>
</dbReference>
<dbReference type="PANTHER" id="PTHR14911:SF21">
    <property type="entry name" value="N2-METHYLGUANOSINE TRNA METHYLTRANSFERASE"/>
    <property type="match status" value="1"/>
</dbReference>
<dbReference type="GO" id="GO:0005737">
    <property type="term" value="C:cytoplasm"/>
    <property type="evidence" value="ECO:0007669"/>
    <property type="project" value="UniProtKB-SubCell"/>
</dbReference>
<comment type="function">
    <text evidence="11">Catalyzes the adenosylmethionine-dependent methylation of the exocyclic amino group (N(2)) of guanosine at position 10 of various tRNAs. Acts via a two-step process that leads to the formation of either N(2)-monomethyl (m(2)G) or N(2)-dimethylguanosine (m(2)(2)G).</text>
</comment>
<evidence type="ECO:0000256" key="14">
    <source>
        <dbReference type="ARBA" id="ARBA00082665"/>
    </source>
</evidence>
<dbReference type="Proteomes" id="UP000001024">
    <property type="component" value="Chromosome"/>
</dbReference>
<dbReference type="AlphaFoldDB" id="Q9HIC4"/>
<dbReference type="eggNOG" id="arCOG00047">
    <property type="taxonomic scope" value="Archaea"/>
</dbReference>
<comment type="catalytic activity">
    <reaction evidence="10">
        <text>guanosine(10) in tRNA + 2 S-adenosyl-L-methionine = N(2)-dimethylguanosine(10) in tRNA + 2 S-adenosyl-L-homocysteine + 2 H(+)</text>
        <dbReference type="Rhea" id="RHEA:43124"/>
        <dbReference type="Rhea" id="RHEA-COMP:10355"/>
        <dbReference type="Rhea" id="RHEA-COMP:10358"/>
        <dbReference type="ChEBI" id="CHEBI:15378"/>
        <dbReference type="ChEBI" id="CHEBI:57856"/>
        <dbReference type="ChEBI" id="CHEBI:59789"/>
        <dbReference type="ChEBI" id="CHEBI:74269"/>
        <dbReference type="ChEBI" id="CHEBI:74513"/>
        <dbReference type="EC" id="2.1.1.213"/>
    </reaction>
</comment>
<comment type="subunit">
    <text evidence="2">Monomer.</text>
</comment>
<dbReference type="REBASE" id="4884">
    <property type="entry name" value="M.ThaORF1417P"/>
</dbReference>
<reference evidence="16 17" key="1">
    <citation type="journal article" date="2000" name="Nature">
        <title>The genome sequence of the thermoacidophilic scavenger Thermoplasma acidophilum.</title>
        <authorList>
            <person name="Ruepp A."/>
            <person name="Graml W."/>
            <person name="Santos-Martinez M.L."/>
            <person name="Koretke K.K."/>
            <person name="Volker C."/>
            <person name="Mewes H.W."/>
            <person name="Frishman D."/>
            <person name="Stocker S."/>
            <person name="Lupas A.N."/>
            <person name="Baumeister W."/>
        </authorList>
    </citation>
    <scope>NUCLEOTIDE SEQUENCE [LARGE SCALE GENOMIC DNA]</scope>
    <source>
        <strain evidence="17">ATCC 25905 / DSM 1728 / JCM 9062 / NBRC 15155 / AMRC-C165</strain>
    </source>
</reference>
<organism evidence="16 17">
    <name type="scientific">Thermoplasma acidophilum (strain ATCC 25905 / DSM 1728 / JCM 9062 / NBRC 15155 / AMRC-C165)</name>
    <dbReference type="NCBI Taxonomy" id="273075"/>
    <lineage>
        <taxon>Archaea</taxon>
        <taxon>Methanobacteriati</taxon>
        <taxon>Thermoplasmatota</taxon>
        <taxon>Thermoplasmata</taxon>
        <taxon>Thermoplasmatales</taxon>
        <taxon>Thermoplasmataceae</taxon>
        <taxon>Thermoplasma</taxon>
    </lineage>
</organism>
<accession>Q9HIC4</accession>
<dbReference type="GO" id="GO:0000049">
    <property type="term" value="F:tRNA binding"/>
    <property type="evidence" value="ECO:0007669"/>
    <property type="project" value="UniProtKB-KW"/>
</dbReference>
<dbReference type="PROSITE" id="PS01261">
    <property type="entry name" value="UPF0020"/>
    <property type="match status" value="1"/>
</dbReference>
<keyword evidence="5" id="KW-0489">Methyltransferase</keyword>
<keyword evidence="7" id="KW-0949">S-adenosyl-L-methionine</keyword>
<evidence type="ECO:0000256" key="1">
    <source>
        <dbReference type="ARBA" id="ARBA00004496"/>
    </source>
</evidence>
<name>Q9HIC4_THEAC</name>
<gene>
    <name evidence="16" type="ordered locus">Ta1417</name>
</gene>
<evidence type="ECO:0000256" key="6">
    <source>
        <dbReference type="ARBA" id="ARBA00022679"/>
    </source>
</evidence>
<dbReference type="STRING" id="273075.gene:9572644"/>
<evidence type="ECO:0000256" key="2">
    <source>
        <dbReference type="ARBA" id="ARBA00011245"/>
    </source>
</evidence>
<comment type="similarity">
    <text evidence="12">Belongs to the methyltransferase superfamily. Trm-G10 family.</text>
</comment>
<dbReference type="HOGENOM" id="CLU_057819_1_0_2"/>
<dbReference type="InterPro" id="IPR000241">
    <property type="entry name" value="RlmKL-like_Mtase"/>
</dbReference>